<comment type="caution">
    <text evidence="2">The sequence shown here is derived from an EMBL/GenBank/DDBJ whole genome shotgun (WGS) entry which is preliminary data.</text>
</comment>
<accession>A0A448WKR3</accession>
<dbReference type="EMBL" id="CAAALY010020191">
    <property type="protein sequence ID" value="VEL14165.1"/>
    <property type="molecule type" value="Genomic_DNA"/>
</dbReference>
<keyword evidence="3" id="KW-1185">Reference proteome</keyword>
<name>A0A448WKR3_9PLAT</name>
<evidence type="ECO:0000313" key="2">
    <source>
        <dbReference type="EMBL" id="VEL14165.1"/>
    </source>
</evidence>
<protein>
    <submittedName>
        <fullName evidence="2">Uncharacterized protein</fullName>
    </submittedName>
</protein>
<sequence length="90" mass="10748">MYSREGIYTNHRTDKLRAQGLHRPGCHRRTVYRRPGRIRKNCRRSGQDHTCKSRRYSGPESCRPFERGERITEFQIKMGRGKNGEKLEKK</sequence>
<reference evidence="2" key="1">
    <citation type="submission" date="2018-11" db="EMBL/GenBank/DDBJ databases">
        <authorList>
            <consortium name="Pathogen Informatics"/>
        </authorList>
    </citation>
    <scope>NUCLEOTIDE SEQUENCE</scope>
</reference>
<proteinExistence type="predicted"/>
<dbReference type="Proteomes" id="UP000784294">
    <property type="component" value="Unassembled WGS sequence"/>
</dbReference>
<organism evidence="2 3">
    <name type="scientific">Protopolystoma xenopodis</name>
    <dbReference type="NCBI Taxonomy" id="117903"/>
    <lineage>
        <taxon>Eukaryota</taxon>
        <taxon>Metazoa</taxon>
        <taxon>Spiralia</taxon>
        <taxon>Lophotrochozoa</taxon>
        <taxon>Platyhelminthes</taxon>
        <taxon>Monogenea</taxon>
        <taxon>Polyopisthocotylea</taxon>
        <taxon>Polystomatidea</taxon>
        <taxon>Polystomatidae</taxon>
        <taxon>Protopolystoma</taxon>
    </lineage>
</organism>
<gene>
    <name evidence="2" type="ORF">PXEA_LOCUS7605</name>
</gene>
<feature type="region of interest" description="Disordered" evidence="1">
    <location>
        <begin position="41"/>
        <end position="64"/>
    </location>
</feature>
<dbReference type="AlphaFoldDB" id="A0A448WKR3"/>
<evidence type="ECO:0000256" key="1">
    <source>
        <dbReference type="SAM" id="MobiDB-lite"/>
    </source>
</evidence>
<evidence type="ECO:0000313" key="3">
    <source>
        <dbReference type="Proteomes" id="UP000784294"/>
    </source>
</evidence>